<dbReference type="GO" id="GO:0015697">
    <property type="term" value="P:quaternary ammonium group transport"/>
    <property type="evidence" value="ECO:0007669"/>
    <property type="project" value="UniProtKB-ARBA"/>
</dbReference>
<dbReference type="FunFam" id="3.40.50.300:FF:000425">
    <property type="entry name" value="Probable ABC transporter, ATP-binding subunit"/>
    <property type="match status" value="1"/>
</dbReference>
<dbReference type="GO" id="GO:0015408">
    <property type="term" value="F:ABC-type ferric iron transporter activity"/>
    <property type="evidence" value="ECO:0007669"/>
    <property type="project" value="InterPro"/>
</dbReference>
<keyword evidence="1" id="KW-0813">Transport</keyword>
<dbReference type="EMBL" id="AAWS01000035">
    <property type="protein sequence ID" value="EAY26329.1"/>
    <property type="molecule type" value="Genomic_DNA"/>
</dbReference>
<reference evidence="10 11" key="1">
    <citation type="submission" date="2007-01" db="EMBL/GenBank/DDBJ databases">
        <authorList>
            <person name="Haygood M."/>
            <person name="Podell S."/>
            <person name="Anderson C."/>
            <person name="Hopkinson B."/>
            <person name="Roe K."/>
            <person name="Barbeau K."/>
            <person name="Gaasterland T."/>
            <person name="Ferriera S."/>
            <person name="Johnson J."/>
            <person name="Kravitz S."/>
            <person name="Beeson K."/>
            <person name="Sutton G."/>
            <person name="Rogers Y.-H."/>
            <person name="Friedman R."/>
            <person name="Frazier M."/>
            <person name="Venter J.C."/>
        </authorList>
    </citation>
    <scope>NUCLEOTIDE SEQUENCE [LARGE SCALE GENOMIC DNA]</scope>
    <source>
        <strain evidence="10 11">ATCC 23134</strain>
    </source>
</reference>
<dbReference type="SMART" id="SM00382">
    <property type="entry name" value="AAA"/>
    <property type="match status" value="1"/>
</dbReference>
<evidence type="ECO:0000256" key="5">
    <source>
        <dbReference type="ARBA" id="ARBA00022840"/>
    </source>
</evidence>
<sequence>MLEVKNISKSYQNKIILDKISFQLTQNKILSILGKSGSGKTTLLKVLAGLETPDQGQVLVDNQIMNKVPAHQRKIVYLYQESLLFPHLNVFDNVAFGLRLQKHRGKSQKEAIQQKTEGLLEALGLANEAHKMPYEISGGQKQRVSFGRALIIKPRLLLLDEPFGNLDPDTRQQMQQLLKSMIAQYQITGLFVTHDIKEALLMGNQVALMQQGCLHTFSSMEEFIANKQTGAQAEMEFWKNLQG</sequence>
<keyword evidence="5 10" id="KW-0067">ATP-binding</keyword>
<dbReference type="RefSeq" id="WP_002701089.1">
    <property type="nucleotide sequence ID" value="NZ_AAWS01000035.1"/>
</dbReference>
<evidence type="ECO:0000256" key="3">
    <source>
        <dbReference type="ARBA" id="ARBA00022496"/>
    </source>
</evidence>
<evidence type="ECO:0000256" key="2">
    <source>
        <dbReference type="ARBA" id="ARBA00022475"/>
    </source>
</evidence>
<dbReference type="PANTHER" id="PTHR42781:SF4">
    <property type="entry name" value="SPERMIDINE_PUTRESCINE IMPORT ATP-BINDING PROTEIN POTA"/>
    <property type="match status" value="1"/>
</dbReference>
<evidence type="ECO:0000256" key="6">
    <source>
        <dbReference type="ARBA" id="ARBA00023004"/>
    </source>
</evidence>
<gene>
    <name evidence="10" type="ORF">M23134_04607</name>
</gene>
<dbReference type="EC" id="3.6.3.25" evidence="10"/>
<keyword evidence="3" id="KW-0410">Iron transport</keyword>
<keyword evidence="10" id="KW-0378">Hydrolase</keyword>
<dbReference type="PROSITE" id="PS00211">
    <property type="entry name" value="ABC_TRANSPORTER_1"/>
    <property type="match status" value="1"/>
</dbReference>
<keyword evidence="11" id="KW-1185">Reference proteome</keyword>
<keyword evidence="6" id="KW-0408">Iron</keyword>
<dbReference type="PANTHER" id="PTHR42781">
    <property type="entry name" value="SPERMIDINE/PUTRESCINE IMPORT ATP-BINDING PROTEIN POTA"/>
    <property type="match status" value="1"/>
</dbReference>
<name>A1ZTA7_MICM2</name>
<dbReference type="InterPro" id="IPR003439">
    <property type="entry name" value="ABC_transporter-like_ATP-bd"/>
</dbReference>
<evidence type="ECO:0000259" key="9">
    <source>
        <dbReference type="PROSITE" id="PS50893"/>
    </source>
</evidence>
<dbReference type="GO" id="GO:0016020">
    <property type="term" value="C:membrane"/>
    <property type="evidence" value="ECO:0007669"/>
    <property type="project" value="InterPro"/>
</dbReference>
<dbReference type="CDD" id="cd03259">
    <property type="entry name" value="ABC_Carb_Solutes_like"/>
    <property type="match status" value="1"/>
</dbReference>
<evidence type="ECO:0000313" key="10">
    <source>
        <dbReference type="EMBL" id="EAY26329.1"/>
    </source>
</evidence>
<dbReference type="OrthoDB" id="1114670at2"/>
<dbReference type="InterPro" id="IPR003593">
    <property type="entry name" value="AAA+_ATPase"/>
</dbReference>
<dbReference type="AlphaFoldDB" id="A1ZTA7"/>
<evidence type="ECO:0000256" key="4">
    <source>
        <dbReference type="ARBA" id="ARBA00022741"/>
    </source>
</evidence>
<evidence type="ECO:0000256" key="1">
    <source>
        <dbReference type="ARBA" id="ARBA00022448"/>
    </source>
</evidence>
<dbReference type="PROSITE" id="PS50893">
    <property type="entry name" value="ABC_TRANSPORTER_2"/>
    <property type="match status" value="1"/>
</dbReference>
<dbReference type="InterPro" id="IPR017871">
    <property type="entry name" value="ABC_transporter-like_CS"/>
</dbReference>
<keyword evidence="7" id="KW-0406">Ion transport</keyword>
<dbReference type="Gene3D" id="3.40.50.300">
    <property type="entry name" value="P-loop containing nucleotide triphosphate hydrolases"/>
    <property type="match status" value="1"/>
</dbReference>
<protein>
    <submittedName>
        <fullName evidence="10">Sulfate/thiosulfate import ATP-binding protein CysA</fullName>
        <ecNumber evidence="10">3.6.3.25</ecNumber>
    </submittedName>
</protein>
<dbReference type="InterPro" id="IPR015853">
    <property type="entry name" value="ABC_transpr_FbpC"/>
</dbReference>
<keyword evidence="2" id="KW-1003">Cell membrane</keyword>
<keyword evidence="8" id="KW-0472">Membrane</keyword>
<feature type="domain" description="ABC transporter" evidence="9">
    <location>
        <begin position="2"/>
        <end position="236"/>
    </location>
</feature>
<dbReference type="GO" id="GO:0016887">
    <property type="term" value="F:ATP hydrolysis activity"/>
    <property type="evidence" value="ECO:0007669"/>
    <property type="project" value="InterPro"/>
</dbReference>
<organism evidence="10 11">
    <name type="scientific">Microscilla marina ATCC 23134</name>
    <dbReference type="NCBI Taxonomy" id="313606"/>
    <lineage>
        <taxon>Bacteria</taxon>
        <taxon>Pseudomonadati</taxon>
        <taxon>Bacteroidota</taxon>
        <taxon>Cytophagia</taxon>
        <taxon>Cytophagales</taxon>
        <taxon>Microscillaceae</taxon>
        <taxon>Microscilla</taxon>
    </lineage>
</organism>
<dbReference type="GO" id="GO:0005524">
    <property type="term" value="F:ATP binding"/>
    <property type="evidence" value="ECO:0007669"/>
    <property type="project" value="UniProtKB-KW"/>
</dbReference>
<accession>A1ZTA7</accession>
<dbReference type="InterPro" id="IPR050093">
    <property type="entry name" value="ABC_SmlMolc_Importer"/>
</dbReference>
<evidence type="ECO:0000256" key="7">
    <source>
        <dbReference type="ARBA" id="ARBA00023065"/>
    </source>
</evidence>
<comment type="caution">
    <text evidence="10">The sequence shown here is derived from an EMBL/GenBank/DDBJ whole genome shotgun (WGS) entry which is preliminary data.</text>
</comment>
<dbReference type="InterPro" id="IPR027417">
    <property type="entry name" value="P-loop_NTPase"/>
</dbReference>
<dbReference type="Proteomes" id="UP000004095">
    <property type="component" value="Unassembled WGS sequence"/>
</dbReference>
<evidence type="ECO:0000256" key="8">
    <source>
        <dbReference type="ARBA" id="ARBA00023136"/>
    </source>
</evidence>
<proteinExistence type="predicted"/>
<dbReference type="eggNOG" id="COG3842">
    <property type="taxonomic scope" value="Bacteria"/>
</dbReference>
<evidence type="ECO:0000313" key="11">
    <source>
        <dbReference type="Proteomes" id="UP000004095"/>
    </source>
</evidence>
<dbReference type="SUPFAM" id="SSF52540">
    <property type="entry name" value="P-loop containing nucleoside triphosphate hydrolases"/>
    <property type="match status" value="1"/>
</dbReference>
<dbReference type="Pfam" id="PF00005">
    <property type="entry name" value="ABC_tran"/>
    <property type="match status" value="1"/>
</dbReference>
<keyword evidence="4" id="KW-0547">Nucleotide-binding</keyword>